<protein>
    <recommendedName>
        <fullName evidence="3">Beta-lactamase</fullName>
    </recommendedName>
</protein>
<dbReference type="GO" id="GO:0036503">
    <property type="term" value="P:ERAD pathway"/>
    <property type="evidence" value="ECO:0007669"/>
    <property type="project" value="TreeGrafter"/>
</dbReference>
<dbReference type="Proteomes" id="UP000009336">
    <property type="component" value="Unassembled WGS sequence"/>
</dbReference>
<dbReference type="PANTHER" id="PTHR11102:SF147">
    <property type="entry name" value="SEL1L ADAPTOR SUBUNIT OF ERAD E3 UBIQUITIN LIGASE"/>
    <property type="match status" value="1"/>
</dbReference>
<reference evidence="1 2" key="1">
    <citation type="journal article" date="2012" name="BMC Genomics">
        <title>Comparative genomics of bacteria in the genus Providencia isolated from wild Drosophila melanogaster.</title>
        <authorList>
            <person name="Galac M.R."/>
            <person name="Lazzaro B.P."/>
        </authorList>
    </citation>
    <scope>NUCLEOTIDE SEQUENCE [LARGE SCALE GENOMIC DNA]</scope>
    <source>
        <strain evidence="1 2">DSM 19968</strain>
    </source>
</reference>
<dbReference type="PANTHER" id="PTHR11102">
    <property type="entry name" value="SEL-1-LIKE PROTEIN"/>
    <property type="match status" value="1"/>
</dbReference>
<dbReference type="InterPro" id="IPR006597">
    <property type="entry name" value="Sel1-like"/>
</dbReference>
<dbReference type="eggNOG" id="COG0790">
    <property type="taxonomic scope" value="Bacteria"/>
</dbReference>
<organism evidence="1 2">
    <name type="scientific">Providencia burhodogranariea DSM 19968</name>
    <dbReference type="NCBI Taxonomy" id="1141662"/>
    <lineage>
        <taxon>Bacteria</taxon>
        <taxon>Pseudomonadati</taxon>
        <taxon>Pseudomonadota</taxon>
        <taxon>Gammaproteobacteria</taxon>
        <taxon>Enterobacterales</taxon>
        <taxon>Morganellaceae</taxon>
        <taxon>Providencia</taxon>
    </lineage>
</organism>
<evidence type="ECO:0000313" key="1">
    <source>
        <dbReference type="EMBL" id="EKT63825.1"/>
    </source>
</evidence>
<dbReference type="RefSeq" id="WP_008910672.1">
    <property type="nucleotide sequence ID" value="NZ_KB233222.1"/>
</dbReference>
<dbReference type="Gene3D" id="1.25.40.10">
    <property type="entry name" value="Tetratricopeptide repeat domain"/>
    <property type="match status" value="1"/>
</dbReference>
<accession>K8X5V2</accession>
<dbReference type="SMART" id="SM00671">
    <property type="entry name" value="SEL1"/>
    <property type="match status" value="4"/>
</dbReference>
<dbReference type="SUPFAM" id="SSF81901">
    <property type="entry name" value="HCP-like"/>
    <property type="match status" value="1"/>
</dbReference>
<name>K8X5V2_9GAMM</name>
<evidence type="ECO:0000313" key="2">
    <source>
        <dbReference type="Proteomes" id="UP000009336"/>
    </source>
</evidence>
<dbReference type="InterPro" id="IPR011990">
    <property type="entry name" value="TPR-like_helical_dom_sf"/>
</dbReference>
<proteinExistence type="predicted"/>
<dbReference type="STRING" id="1141662.OOA_03149"/>
<evidence type="ECO:0008006" key="3">
    <source>
        <dbReference type="Google" id="ProtNLM"/>
    </source>
</evidence>
<comment type="caution">
    <text evidence="1">The sequence shown here is derived from an EMBL/GenBank/DDBJ whole genome shotgun (WGS) entry which is preliminary data.</text>
</comment>
<gene>
    <name evidence="1" type="ORF">OOA_03149</name>
</gene>
<dbReference type="InterPro" id="IPR050767">
    <property type="entry name" value="Sel1_AlgK"/>
</dbReference>
<dbReference type="PATRIC" id="fig|1141662.3.peg.637"/>
<dbReference type="AlphaFoldDB" id="K8X5V2"/>
<keyword evidence="2" id="KW-1185">Reference proteome</keyword>
<dbReference type="HOGENOM" id="CLU_000288_36_12_6"/>
<sequence length="156" mass="17370">MSLGDLYLDGLGVNKNITLAEGLYKNAMQEGNDIAITRLAMLYAEIDNYDDAIRLYNIAIEKGDPVAMNSMGLLYQHGLGVEPDVKKSIELYQQAANHNSIGGLINLGLMYEEGLGVPQSYEKAIELYEKSYQLGYTDAKLRIDFLKNNILKKSNN</sequence>
<dbReference type="Pfam" id="PF08238">
    <property type="entry name" value="Sel1"/>
    <property type="match status" value="4"/>
</dbReference>
<dbReference type="EMBL" id="AKKL01000012">
    <property type="protein sequence ID" value="EKT63825.1"/>
    <property type="molecule type" value="Genomic_DNA"/>
</dbReference>